<name>A0A1Z4EFD8_9MYCO</name>
<dbReference type="PANTHER" id="PTHR33164:SF106">
    <property type="entry name" value="TRANSCRIPTIONAL REGULATORY PROTEIN"/>
    <property type="match status" value="1"/>
</dbReference>
<accession>A0A1Z4EFD8</accession>
<dbReference type="PANTHER" id="PTHR33164">
    <property type="entry name" value="TRANSCRIPTIONAL REGULATOR, MARR FAMILY"/>
    <property type="match status" value="1"/>
</dbReference>
<dbReference type="AlphaFoldDB" id="A0A1Z4EFD8"/>
<organism evidence="2 3">
    <name type="scientific">Mycobacterium shigaense</name>
    <dbReference type="NCBI Taxonomy" id="722731"/>
    <lineage>
        <taxon>Bacteria</taxon>
        <taxon>Bacillati</taxon>
        <taxon>Actinomycetota</taxon>
        <taxon>Actinomycetes</taxon>
        <taxon>Mycobacteriales</taxon>
        <taxon>Mycobacteriaceae</taxon>
        <taxon>Mycobacterium</taxon>
        <taxon>Mycobacterium simiae complex</taxon>
    </lineage>
</organism>
<gene>
    <name evidence="2" type="ORF">MSG_01529</name>
</gene>
<dbReference type="InterPro" id="IPR039422">
    <property type="entry name" value="MarR/SlyA-like"/>
</dbReference>
<dbReference type="InterPro" id="IPR000835">
    <property type="entry name" value="HTH_MarR-typ"/>
</dbReference>
<feature type="domain" description="HTH marR-type" evidence="1">
    <location>
        <begin position="44"/>
        <end position="147"/>
    </location>
</feature>
<keyword evidence="3" id="KW-1185">Reference proteome</keyword>
<dbReference type="KEGG" id="mshg:MSG_01529"/>
<evidence type="ECO:0000259" key="1">
    <source>
        <dbReference type="SMART" id="SM00347"/>
    </source>
</evidence>
<dbReference type="GO" id="GO:0003700">
    <property type="term" value="F:DNA-binding transcription factor activity"/>
    <property type="evidence" value="ECO:0007669"/>
    <property type="project" value="InterPro"/>
</dbReference>
<dbReference type="InterPro" id="IPR036388">
    <property type="entry name" value="WH-like_DNA-bd_sf"/>
</dbReference>
<proteinExistence type="predicted"/>
<protein>
    <submittedName>
        <fullName evidence="2">MarR family transcriptional regulator</fullName>
    </submittedName>
</protein>
<dbReference type="EMBL" id="AP018164">
    <property type="protein sequence ID" value="BAX91685.1"/>
    <property type="molecule type" value="Genomic_DNA"/>
</dbReference>
<evidence type="ECO:0000313" key="3">
    <source>
        <dbReference type="Proteomes" id="UP000217736"/>
    </source>
</evidence>
<sequence length="178" mass="19725">MRLARYAQFLMNPVRGAAERERLEALIAADARVLAAESDQLGRVFAAAHQLRPSDFRALLHILVAESADAPLTSGELRNKMGLSAAAITYLVERMINSGHIRRESDPGDRRKVILRHDHDFDVARAFFTLLAAHTHAAMAELPDTELTAAHRVLTAFIDGMHRFHHELRVSGSEVGTT</sequence>
<dbReference type="Gene3D" id="1.10.10.10">
    <property type="entry name" value="Winged helix-like DNA-binding domain superfamily/Winged helix DNA-binding domain"/>
    <property type="match status" value="1"/>
</dbReference>
<dbReference type="SMART" id="SM00347">
    <property type="entry name" value="HTH_MARR"/>
    <property type="match status" value="1"/>
</dbReference>
<dbReference type="GO" id="GO:0006950">
    <property type="term" value="P:response to stress"/>
    <property type="evidence" value="ECO:0007669"/>
    <property type="project" value="TreeGrafter"/>
</dbReference>
<reference evidence="3" key="1">
    <citation type="submission" date="2017-06" db="EMBL/GenBank/DDBJ databases">
        <title>Complete Genome Sequence of Mycobacterium shigaense.</title>
        <authorList>
            <person name="Fukano H."/>
            <person name="Yoshida M."/>
            <person name="Kazumi Y."/>
            <person name="Ogura Y."/>
            <person name="Mitarai S."/>
            <person name="Hayashi T."/>
            <person name="Hoshino Y."/>
        </authorList>
    </citation>
    <scope>NUCLEOTIDE SEQUENCE [LARGE SCALE GENOMIC DNA]</scope>
    <source>
        <strain evidence="3">UN-152</strain>
    </source>
</reference>
<dbReference type="SUPFAM" id="SSF46785">
    <property type="entry name" value="Winged helix' DNA-binding domain"/>
    <property type="match status" value="1"/>
</dbReference>
<evidence type="ECO:0000313" key="2">
    <source>
        <dbReference type="EMBL" id="BAX91685.1"/>
    </source>
</evidence>
<dbReference type="InterPro" id="IPR036390">
    <property type="entry name" value="WH_DNA-bd_sf"/>
</dbReference>
<dbReference type="Proteomes" id="UP000217736">
    <property type="component" value="Chromosome"/>
</dbReference>
<dbReference type="Pfam" id="PF12802">
    <property type="entry name" value="MarR_2"/>
    <property type="match status" value="1"/>
</dbReference>